<accession>A0A7W5XZR6</accession>
<dbReference type="InterPro" id="IPR011495">
    <property type="entry name" value="Sig_transdc_His_kin_sub2_dim/P"/>
</dbReference>
<comment type="catalytic activity">
    <reaction evidence="1">
        <text>ATP + protein L-histidine = ADP + protein N-phospho-L-histidine.</text>
        <dbReference type="EC" id="2.7.13.3"/>
    </reaction>
</comment>
<dbReference type="EC" id="2.7.13.3" evidence="2"/>
<dbReference type="PANTHER" id="PTHR41523">
    <property type="entry name" value="TWO-COMPONENT SYSTEM SENSOR PROTEIN"/>
    <property type="match status" value="1"/>
</dbReference>
<evidence type="ECO:0000259" key="8">
    <source>
        <dbReference type="PROSITE" id="PS50109"/>
    </source>
</evidence>
<keyword evidence="4" id="KW-0808">Transferase</keyword>
<dbReference type="InterPro" id="IPR038424">
    <property type="entry name" value="H_kinase_PdtaS_GAF_sf"/>
</dbReference>
<dbReference type="SUPFAM" id="SSF55874">
    <property type="entry name" value="ATPase domain of HSP90 chaperone/DNA topoisomerase II/histidine kinase"/>
    <property type="match status" value="1"/>
</dbReference>
<dbReference type="SMART" id="SM00387">
    <property type="entry name" value="HATPase_c"/>
    <property type="match status" value="1"/>
</dbReference>
<dbReference type="Pfam" id="PF07568">
    <property type="entry name" value="HisKA_2"/>
    <property type="match status" value="1"/>
</dbReference>
<proteinExistence type="predicted"/>
<evidence type="ECO:0000256" key="7">
    <source>
        <dbReference type="ARBA" id="ARBA00022840"/>
    </source>
</evidence>
<dbReference type="RefSeq" id="WP_183358139.1">
    <property type="nucleotide sequence ID" value="NZ_BAABKR010000001.1"/>
</dbReference>
<name>A0A7W5XZR6_9MICC</name>
<dbReference type="PANTHER" id="PTHR41523:SF8">
    <property type="entry name" value="ETHYLENE RESPONSE SENSOR PROTEIN"/>
    <property type="match status" value="1"/>
</dbReference>
<evidence type="ECO:0000256" key="5">
    <source>
        <dbReference type="ARBA" id="ARBA00022741"/>
    </source>
</evidence>
<dbReference type="EMBL" id="JACIBT010000003">
    <property type="protein sequence ID" value="MBB3667716.1"/>
    <property type="molecule type" value="Genomic_DNA"/>
</dbReference>
<dbReference type="GO" id="GO:0005524">
    <property type="term" value="F:ATP binding"/>
    <property type="evidence" value="ECO:0007669"/>
    <property type="project" value="UniProtKB-KW"/>
</dbReference>
<keyword evidence="3" id="KW-0597">Phosphoprotein</keyword>
<evidence type="ECO:0000313" key="10">
    <source>
        <dbReference type="Proteomes" id="UP000547528"/>
    </source>
</evidence>
<evidence type="ECO:0000256" key="6">
    <source>
        <dbReference type="ARBA" id="ARBA00022777"/>
    </source>
</evidence>
<dbReference type="InterPro" id="IPR022066">
    <property type="entry name" value="PdtaS_GAF"/>
</dbReference>
<dbReference type="Pfam" id="PF12282">
    <property type="entry name" value="GAF_PdtaS"/>
    <property type="match status" value="1"/>
</dbReference>
<dbReference type="AlphaFoldDB" id="A0A7W5XZR6"/>
<comment type="caution">
    <text evidence="9">The sequence shown here is derived from an EMBL/GenBank/DDBJ whole genome shotgun (WGS) entry which is preliminary data.</text>
</comment>
<dbReference type="InterPro" id="IPR005467">
    <property type="entry name" value="His_kinase_dom"/>
</dbReference>
<evidence type="ECO:0000256" key="4">
    <source>
        <dbReference type="ARBA" id="ARBA00022679"/>
    </source>
</evidence>
<keyword evidence="10" id="KW-1185">Reference proteome</keyword>
<sequence length="511" mass="55936">MAFFNERLKSNPHLVPADVEWLHALVTDWQLLSDLAFSDLVLWFPHTPEGMVSSEGRSYVSIAQARPSTTQTLIHRDVVGDRIRADLRTMVERAWASQVETNSSDQGQPSPAPMRVTAIPLVRAGRTVGVITLHFSVGAMRTPSRLELTYRRCAGDLLPMVASGAWPDTAQEFTGYSGAPRVGDGLLRLDSEGTITFASPNAVSALLRLGVQDTVEGRSLAGIGAELQRATGVVVDESQPMLLTGRRAQRSELEAHGAAVTLRSIPLYQGAQRVGALVLCRDVTELRRREKQLMSKDATIKEIHHRVKNNLQTVSALLRMQSRRMDSEEGREGLTRAQRRVETIAMVHDSLSEGLEEMVDVDELIRRQLRLAAEMALATESGQSQRIAHTQLHGSFGQLPPDMVTPLALVITEIVANAVEHGPGASGADEQLNVELNVRRHDDAAGRQRLDIELTDDGVGVPAEGWEPGLGLQIVRTLVRGELSGSIEWKQRSPEAVRPGTRVVIRAPILS</sequence>
<dbReference type="InterPro" id="IPR003594">
    <property type="entry name" value="HATPase_dom"/>
</dbReference>
<dbReference type="Gene3D" id="3.30.565.10">
    <property type="entry name" value="Histidine kinase-like ATPase, C-terminal domain"/>
    <property type="match status" value="1"/>
</dbReference>
<keyword evidence="5" id="KW-0547">Nucleotide-binding</keyword>
<evidence type="ECO:0000256" key="1">
    <source>
        <dbReference type="ARBA" id="ARBA00000085"/>
    </source>
</evidence>
<dbReference type="Pfam" id="PF02518">
    <property type="entry name" value="HATPase_c"/>
    <property type="match status" value="1"/>
</dbReference>
<evidence type="ECO:0000256" key="3">
    <source>
        <dbReference type="ARBA" id="ARBA00022553"/>
    </source>
</evidence>
<gene>
    <name evidence="9" type="ORF">FHX47_001337</name>
</gene>
<evidence type="ECO:0000256" key="2">
    <source>
        <dbReference type="ARBA" id="ARBA00012438"/>
    </source>
</evidence>
<keyword evidence="6 9" id="KW-0418">Kinase</keyword>
<dbReference type="GO" id="GO:0004673">
    <property type="term" value="F:protein histidine kinase activity"/>
    <property type="evidence" value="ECO:0007669"/>
    <property type="project" value="UniProtKB-EC"/>
</dbReference>
<reference evidence="9 10" key="1">
    <citation type="submission" date="2020-08" db="EMBL/GenBank/DDBJ databases">
        <title>Sequencing the genomes of 1000 actinobacteria strains.</title>
        <authorList>
            <person name="Klenk H.-P."/>
        </authorList>
    </citation>
    <scope>NUCLEOTIDE SEQUENCE [LARGE SCALE GENOMIC DNA]</scope>
    <source>
        <strain evidence="9 10">DSM 28238</strain>
    </source>
</reference>
<protein>
    <recommendedName>
        <fullName evidence="2">histidine kinase</fullName>
        <ecNumber evidence="2">2.7.13.3</ecNumber>
    </recommendedName>
</protein>
<dbReference type="InterPro" id="IPR036890">
    <property type="entry name" value="HATPase_C_sf"/>
</dbReference>
<feature type="domain" description="Histidine kinase" evidence="8">
    <location>
        <begin position="302"/>
        <end position="511"/>
    </location>
</feature>
<organism evidence="9 10">
    <name type="scientific">Garicola koreensis</name>
    <dbReference type="NCBI Taxonomy" id="1262554"/>
    <lineage>
        <taxon>Bacteria</taxon>
        <taxon>Bacillati</taxon>
        <taxon>Actinomycetota</taxon>
        <taxon>Actinomycetes</taxon>
        <taxon>Micrococcales</taxon>
        <taxon>Micrococcaceae</taxon>
        <taxon>Garicola</taxon>
    </lineage>
</organism>
<dbReference type="Proteomes" id="UP000547528">
    <property type="component" value="Unassembled WGS sequence"/>
</dbReference>
<dbReference type="PROSITE" id="PS50109">
    <property type="entry name" value="HIS_KIN"/>
    <property type="match status" value="1"/>
</dbReference>
<keyword evidence="7" id="KW-0067">ATP-binding</keyword>
<dbReference type="Gene3D" id="3.30.450.20">
    <property type="entry name" value="PAS domain"/>
    <property type="match status" value="1"/>
</dbReference>
<dbReference type="Gene3D" id="3.30.450.280">
    <property type="entry name" value="GAF domain"/>
    <property type="match status" value="1"/>
</dbReference>
<evidence type="ECO:0000313" key="9">
    <source>
        <dbReference type="EMBL" id="MBB3667716.1"/>
    </source>
</evidence>